<feature type="active site" description="Acyl-thioester intermediate" evidence="2">
    <location>
        <position position="211"/>
    </location>
</feature>
<dbReference type="Proteomes" id="UP000249134">
    <property type="component" value="Chromosome 1"/>
</dbReference>
<keyword evidence="3" id="KW-0175">Coiled coil</keyword>
<dbReference type="Pfam" id="PF04203">
    <property type="entry name" value="Sortase"/>
    <property type="match status" value="1"/>
</dbReference>
<dbReference type="InterPro" id="IPR042002">
    <property type="entry name" value="Sortase_C"/>
</dbReference>
<dbReference type="SUPFAM" id="SSF63817">
    <property type="entry name" value="Sortase"/>
    <property type="match status" value="1"/>
</dbReference>
<feature type="coiled-coil region" evidence="3">
    <location>
        <begin position="35"/>
        <end position="70"/>
    </location>
</feature>
<dbReference type="CDD" id="cd05827">
    <property type="entry name" value="Sortase_C"/>
    <property type="match status" value="1"/>
</dbReference>
<dbReference type="InterPro" id="IPR023365">
    <property type="entry name" value="Sortase_dom-sf"/>
</dbReference>
<evidence type="ECO:0000256" key="4">
    <source>
        <dbReference type="SAM" id="Phobius"/>
    </source>
</evidence>
<keyword evidence="4" id="KW-0812">Transmembrane</keyword>
<evidence type="ECO:0000256" key="3">
    <source>
        <dbReference type="SAM" id="Coils"/>
    </source>
</evidence>
<protein>
    <submittedName>
        <fullName evidence="5">Sortase family protein</fullName>
    </submittedName>
</protein>
<dbReference type="GO" id="GO:0016787">
    <property type="term" value="F:hydrolase activity"/>
    <property type="evidence" value="ECO:0007669"/>
    <property type="project" value="UniProtKB-KW"/>
</dbReference>
<keyword evidence="6" id="KW-1185">Reference proteome</keyword>
<dbReference type="KEGG" id="blen:NCTC4824_03761"/>
<dbReference type="EMBL" id="LS483476">
    <property type="protein sequence ID" value="SQI62748.1"/>
    <property type="molecule type" value="Genomic_DNA"/>
</dbReference>
<evidence type="ECO:0000313" key="6">
    <source>
        <dbReference type="Proteomes" id="UP000249134"/>
    </source>
</evidence>
<dbReference type="AlphaFoldDB" id="A0A2X4WSW9"/>
<keyword evidence="4" id="KW-0472">Membrane</keyword>
<dbReference type="Gene3D" id="2.40.260.10">
    <property type="entry name" value="Sortase"/>
    <property type="match status" value="1"/>
</dbReference>
<organism evidence="5 6">
    <name type="scientific">Lederbergia lenta</name>
    <name type="common">Bacillus lentus</name>
    <dbReference type="NCBI Taxonomy" id="1467"/>
    <lineage>
        <taxon>Bacteria</taxon>
        <taxon>Bacillati</taxon>
        <taxon>Bacillota</taxon>
        <taxon>Bacilli</taxon>
        <taxon>Bacillales</taxon>
        <taxon>Bacillaceae</taxon>
        <taxon>Lederbergia</taxon>
    </lineage>
</organism>
<accession>A0A2X4WSW9</accession>
<dbReference type="STRING" id="1348624.GCA_001591545_03171"/>
<feature type="active site" description="Proton donor/acceptor" evidence="2">
    <location>
        <position position="149"/>
    </location>
</feature>
<dbReference type="NCBIfam" id="TIGR01076">
    <property type="entry name" value="sortase_fam"/>
    <property type="match status" value="1"/>
</dbReference>
<evidence type="ECO:0000313" key="5">
    <source>
        <dbReference type="EMBL" id="SQI62748.1"/>
    </source>
</evidence>
<reference evidence="5 6" key="1">
    <citation type="submission" date="2018-06" db="EMBL/GenBank/DDBJ databases">
        <authorList>
            <consortium name="Pathogen Informatics"/>
            <person name="Doyle S."/>
        </authorList>
    </citation>
    <scope>NUCLEOTIDE SEQUENCE [LARGE SCALE GENOMIC DNA]</scope>
    <source>
        <strain evidence="5 6">NCTC4824</strain>
    </source>
</reference>
<keyword evidence="1" id="KW-0378">Hydrolase</keyword>
<keyword evidence="4" id="KW-1133">Transmembrane helix</keyword>
<name>A0A2X4WSW9_LEDLE</name>
<gene>
    <name evidence="5" type="ORF">NCTC4824_03761</name>
</gene>
<evidence type="ECO:0000256" key="2">
    <source>
        <dbReference type="PIRSR" id="PIRSR605754-1"/>
    </source>
</evidence>
<sequence length="277" mass="31637">MKKIIILTVFIIGLGIFSYPIISNFFSSKEHHTIVSEYNQTIKKMEDEQLEKEKEKVEKHNESLAQSEVDFVDPFSNNNLDEIESGQHSYYDALNIGPAIGSVMIPKIDVELPIYHGTDEKVLSRGVGHLENSSLPSAKLGTHTVLTAHRGLSSAKMFRNLDELTIGDQFYVQVLNETLLYEIHDINVVLPHETDWLQMDEDKNIVTLLTCDPYMFNTHRLLVTGHLIPHDQAKEQQANVINHSDNDVYWIGAAILATIAFGIWFRRRHKKDKGENR</sequence>
<evidence type="ECO:0000256" key="1">
    <source>
        <dbReference type="ARBA" id="ARBA00022801"/>
    </source>
</evidence>
<proteinExistence type="predicted"/>
<feature type="transmembrane region" description="Helical" evidence="4">
    <location>
        <begin position="248"/>
        <end position="265"/>
    </location>
</feature>
<dbReference type="NCBIfam" id="NF033745">
    <property type="entry name" value="class_C_sortase"/>
    <property type="match status" value="1"/>
</dbReference>
<dbReference type="RefSeq" id="WP_066144377.1">
    <property type="nucleotide sequence ID" value="NZ_CBCSGM010000004.1"/>
</dbReference>
<dbReference type="InterPro" id="IPR005754">
    <property type="entry name" value="Sortase"/>
</dbReference>